<dbReference type="InterPro" id="IPR021885">
    <property type="entry name" value="DUF3496"/>
</dbReference>
<feature type="coiled-coil region" evidence="2">
    <location>
        <begin position="890"/>
        <end position="920"/>
    </location>
</feature>
<evidence type="ECO:0000313" key="6">
    <source>
        <dbReference type="EMBL" id="NXT82166.1"/>
    </source>
</evidence>
<dbReference type="Proteomes" id="UP000557426">
    <property type="component" value="Unassembled WGS sequence"/>
</dbReference>
<feature type="coiled-coil region" evidence="2">
    <location>
        <begin position="167"/>
        <end position="225"/>
    </location>
</feature>
<dbReference type="InterPro" id="IPR039497">
    <property type="entry name" value="CC144C-like_CC_dom"/>
</dbReference>
<keyword evidence="1 2" id="KW-0175">Coiled coil</keyword>
<accession>A0A7L3FMA2</accession>
<dbReference type="PANTHER" id="PTHR24147:SF53">
    <property type="entry name" value="ANKYRIN REPEAT DOMAIN 26"/>
    <property type="match status" value="1"/>
</dbReference>
<feature type="coiled-coil region" evidence="2">
    <location>
        <begin position="783"/>
        <end position="824"/>
    </location>
</feature>
<dbReference type="EMBL" id="VZTU01024754">
    <property type="protein sequence ID" value="NXT82166.1"/>
    <property type="molecule type" value="Genomic_DNA"/>
</dbReference>
<feature type="compositionally biased region" description="Polar residues" evidence="3">
    <location>
        <begin position="414"/>
        <end position="428"/>
    </location>
</feature>
<gene>
    <name evidence="6" type="primary">Ankrd26</name>
    <name evidence="6" type="ORF">ZAPATR_R01049</name>
</gene>
<evidence type="ECO:0000313" key="7">
    <source>
        <dbReference type="Proteomes" id="UP000557426"/>
    </source>
</evidence>
<protein>
    <submittedName>
        <fullName evidence="6">ANR26 protein</fullName>
    </submittedName>
</protein>
<evidence type="ECO:0000259" key="4">
    <source>
        <dbReference type="Pfam" id="PF12001"/>
    </source>
</evidence>
<evidence type="ECO:0000256" key="1">
    <source>
        <dbReference type="ARBA" id="ARBA00023054"/>
    </source>
</evidence>
<dbReference type="Pfam" id="PF14915">
    <property type="entry name" value="CCDC144C"/>
    <property type="match status" value="1"/>
</dbReference>
<name>A0A7L3FMA2_9GRUI</name>
<sequence>QVLDDSTFSETSQDEGRIAAKPGSEKNKVLIEMDVTDDLDLTHSSDTTSEDVELQTSTYNEAMLLLEQLNMDHTGSGVLLKIQNILLEYERIIVREKNRRKAVWREVRKLESEKEDSQLIAKETKDLKSILAHQEVEWKNDIQSLKFTLKQEEEKRLRVGSLYEKTREKLRRKEDECCKEIEEKQQLELRSRNLEMELLTLKKALKQVEEERDETQRQLSQEKSARALQEGILNNHLWRQKELEEETRRTIGKNSEESDTEREKDLLYKNQLLQDEIAVLRLELDQVRLRHQEEKGKYLEENETLKEKNDDLKKELKLNEEALTQTVLQYNGQLNLLKTESAVLTSKLEQTKESKDKLETEIESFRSRLNTTVQELERHQSSKSDVERTLQRERDEWLRLQEKLHHDLSDARETNTSLSQQLSKAESKANSLENELHQLKQTLREKTLLLEMTQKELSQAQCQAKECDHARQLEKDQVSKFIIKQESMQERLAQLQSENLLLRQQLEDVQNKGIIKEKVVNDVQDRFNDIFNKLRADTEKQVNLVEERNKELNAKCTDLREQIFKYETEKVEREAMVRQLQQELADALKKQSMSEASLEVTTRYRSDLEEDKLRLQKELEKVKSKLQEVEEQHLQSEHCVRDLKAALDMKERELKACSEKLQDLLVASSGANTTVKQLEEHVQRIETLQRDLQVSTSCETERKKVKKLSELKRPVELRLDQEMKRNIELQKDSKRLNRLLSRAMKKLRVYEERERESHLNLQGEMKNRYSEMMDEVCRLRTKVGELSQQLEIESKKCMQLEAQNQDLREELATMHRNHEKLEKSKCQLQEEVANLRHHLETNMVDHSQIEQCKREMEERAGQEVRQKLQEVNLFLQTQAASQERLEQIRASHHASLRNQLKHKIKDLERELDRIKNTQQDSIFQKESTQAEVEKYKELYLEEVKIRRSLANKLERTNEKLAEANTKLLQERHRSKSLITSSIVSGGLAASPVLYSAELGHLGNNLALNRSLSLGGSFLSSTGNALASRNRVEAYVAKMRQEMDEKITKELEQATAELETGSAGVSAMVSIDGSSNNFHVDQDPLSRAVQEYRDVLTKNYLI</sequence>
<feature type="coiled-coil region" evidence="2">
    <location>
        <begin position="946"/>
        <end position="973"/>
    </location>
</feature>
<evidence type="ECO:0000256" key="3">
    <source>
        <dbReference type="SAM" id="MobiDB-lite"/>
    </source>
</evidence>
<reference evidence="6 7" key="1">
    <citation type="submission" date="2019-09" db="EMBL/GenBank/DDBJ databases">
        <title>Bird 10,000 Genomes (B10K) Project - Family phase.</title>
        <authorList>
            <person name="Zhang G."/>
        </authorList>
    </citation>
    <scope>NUCLEOTIDE SEQUENCE [LARGE SCALE GENOMIC DNA]</scope>
    <source>
        <strain evidence="6">B10K-DU-011-47</strain>
        <tissue evidence="6">Mixed tissue sample</tissue>
    </source>
</reference>
<feature type="compositionally biased region" description="Polar residues" evidence="3">
    <location>
        <begin position="1"/>
        <end position="11"/>
    </location>
</feature>
<dbReference type="AlphaFoldDB" id="A0A7L3FMA2"/>
<dbReference type="Pfam" id="PF12001">
    <property type="entry name" value="DUF3496"/>
    <property type="match status" value="1"/>
</dbReference>
<dbReference type="InterPro" id="IPR050657">
    <property type="entry name" value="Ankyrin_repeat_domain"/>
</dbReference>
<evidence type="ECO:0000256" key="2">
    <source>
        <dbReference type="SAM" id="Coils"/>
    </source>
</evidence>
<feature type="domain" description="DUF3496" evidence="4">
    <location>
        <begin position="897"/>
        <end position="1011"/>
    </location>
</feature>
<feature type="region of interest" description="Disordered" evidence="3">
    <location>
        <begin position="408"/>
        <end position="428"/>
    </location>
</feature>
<dbReference type="PANTHER" id="PTHR24147">
    <property type="entry name" value="ANKYRIN REPEAT DOMAIN 36-RELATED"/>
    <property type="match status" value="1"/>
</dbReference>
<comment type="caution">
    <text evidence="6">The sequence shown here is derived from an EMBL/GenBank/DDBJ whole genome shotgun (WGS) entry which is preliminary data.</text>
</comment>
<organism evidence="6 7">
    <name type="scientific">Zapornia atra</name>
    <name type="common">Henderson crake</name>
    <dbReference type="NCBI Taxonomy" id="2585822"/>
    <lineage>
        <taxon>Eukaryota</taxon>
        <taxon>Metazoa</taxon>
        <taxon>Chordata</taxon>
        <taxon>Craniata</taxon>
        <taxon>Vertebrata</taxon>
        <taxon>Euteleostomi</taxon>
        <taxon>Archelosauria</taxon>
        <taxon>Archosauria</taxon>
        <taxon>Dinosauria</taxon>
        <taxon>Saurischia</taxon>
        <taxon>Theropoda</taxon>
        <taxon>Coelurosauria</taxon>
        <taxon>Aves</taxon>
        <taxon>Neognathae</taxon>
        <taxon>Neoaves</taxon>
        <taxon>Gruiformes</taxon>
        <taxon>Rallidae</taxon>
        <taxon>Zapornia</taxon>
    </lineage>
</organism>
<feature type="coiled-coil region" evidence="2">
    <location>
        <begin position="719"/>
        <end position="753"/>
    </location>
</feature>
<proteinExistence type="predicted"/>
<feature type="domain" description="CCDC144C-like coiled-coil" evidence="5">
    <location>
        <begin position="147"/>
        <end position="625"/>
    </location>
</feature>
<evidence type="ECO:0000259" key="5">
    <source>
        <dbReference type="Pfam" id="PF14915"/>
    </source>
</evidence>
<feature type="region of interest" description="Disordered" evidence="3">
    <location>
        <begin position="1"/>
        <end position="23"/>
    </location>
</feature>
<feature type="non-terminal residue" evidence="6">
    <location>
        <position position="1"/>
    </location>
</feature>
<feature type="region of interest" description="Disordered" evidence="3">
    <location>
        <begin position="244"/>
        <end position="263"/>
    </location>
</feature>
<feature type="non-terminal residue" evidence="6">
    <location>
        <position position="1101"/>
    </location>
</feature>
<keyword evidence="7" id="KW-1185">Reference proteome</keyword>
<feature type="compositionally biased region" description="Basic and acidic residues" evidence="3">
    <location>
        <begin position="14"/>
        <end position="23"/>
    </location>
</feature>